<evidence type="ECO:0000313" key="6">
    <source>
        <dbReference type="Proteomes" id="UP000662770"/>
    </source>
</evidence>
<name>A0ABX7QR78_9GAMM</name>
<dbReference type="EMBL" id="CP071503">
    <property type="protein sequence ID" value="QSX33769.1"/>
    <property type="molecule type" value="Genomic_DNA"/>
</dbReference>
<dbReference type="NCBIfam" id="TIGR01256">
    <property type="entry name" value="modA"/>
    <property type="match status" value="1"/>
</dbReference>
<evidence type="ECO:0000256" key="2">
    <source>
        <dbReference type="ARBA" id="ARBA00022723"/>
    </source>
</evidence>
<comment type="similarity">
    <text evidence="1">Belongs to the bacterial solute-binding protein ModA family.</text>
</comment>
<feature type="signal peptide" evidence="4">
    <location>
        <begin position="1"/>
        <end position="23"/>
    </location>
</feature>
<dbReference type="PANTHER" id="PTHR30632:SF17">
    <property type="entry name" value="MOLYBDATE-BINDING PROTEIN MODA"/>
    <property type="match status" value="1"/>
</dbReference>
<evidence type="ECO:0000256" key="3">
    <source>
        <dbReference type="ARBA" id="ARBA00022729"/>
    </source>
</evidence>
<dbReference type="CDD" id="cd13536">
    <property type="entry name" value="PBP2_EcModA"/>
    <property type="match status" value="1"/>
</dbReference>
<accession>A0ABX7QR78</accession>
<dbReference type="PIRSF" id="PIRSF004846">
    <property type="entry name" value="ModA"/>
    <property type="match status" value="1"/>
</dbReference>
<evidence type="ECO:0000256" key="4">
    <source>
        <dbReference type="SAM" id="SignalP"/>
    </source>
</evidence>
<dbReference type="Pfam" id="PF13531">
    <property type="entry name" value="SBP_bac_11"/>
    <property type="match status" value="1"/>
</dbReference>
<evidence type="ECO:0000256" key="1">
    <source>
        <dbReference type="ARBA" id="ARBA00009175"/>
    </source>
</evidence>
<organism evidence="5 6">
    <name type="scientific">Shewanella avicenniae</name>
    <dbReference type="NCBI Taxonomy" id="2814294"/>
    <lineage>
        <taxon>Bacteria</taxon>
        <taxon>Pseudomonadati</taxon>
        <taxon>Pseudomonadota</taxon>
        <taxon>Gammaproteobacteria</taxon>
        <taxon>Alteromonadales</taxon>
        <taxon>Shewanellaceae</taxon>
        <taxon>Shewanella</taxon>
    </lineage>
</organism>
<dbReference type="PANTHER" id="PTHR30632">
    <property type="entry name" value="MOLYBDATE-BINDING PERIPLASMIC PROTEIN"/>
    <property type="match status" value="1"/>
</dbReference>
<dbReference type="InterPro" id="IPR050682">
    <property type="entry name" value="ModA/WtpA"/>
</dbReference>
<dbReference type="RefSeq" id="WP_207354980.1">
    <property type="nucleotide sequence ID" value="NZ_CP071503.1"/>
</dbReference>
<dbReference type="SUPFAM" id="SSF53850">
    <property type="entry name" value="Periplasmic binding protein-like II"/>
    <property type="match status" value="1"/>
</dbReference>
<protein>
    <submittedName>
        <fullName evidence="5">Molybdate ABC transporter substrate-binding protein</fullName>
    </submittedName>
</protein>
<keyword evidence="2" id="KW-0479">Metal-binding</keyword>
<proteinExistence type="inferred from homology"/>
<feature type="chain" id="PRO_5046366133" evidence="4">
    <location>
        <begin position="24"/>
        <end position="255"/>
    </location>
</feature>
<gene>
    <name evidence="5" type="primary">modA</name>
    <name evidence="5" type="ORF">JYB87_00495</name>
</gene>
<dbReference type="InterPro" id="IPR005950">
    <property type="entry name" value="ModA"/>
</dbReference>
<keyword evidence="6" id="KW-1185">Reference proteome</keyword>
<reference evidence="5 6" key="1">
    <citation type="submission" date="2021-03" db="EMBL/GenBank/DDBJ databases">
        <title>Novel species identification of genus Shewanella.</title>
        <authorList>
            <person name="Liu G."/>
            <person name="Zhang Q."/>
        </authorList>
    </citation>
    <scope>NUCLEOTIDE SEQUENCE [LARGE SCALE GENOMIC DNA]</scope>
    <source>
        <strain evidence="5 6">FJAT-51800</strain>
    </source>
</reference>
<dbReference type="Gene3D" id="3.40.190.10">
    <property type="entry name" value="Periplasmic binding protein-like II"/>
    <property type="match status" value="2"/>
</dbReference>
<keyword evidence="3 4" id="KW-0732">Signal</keyword>
<sequence>MNARLKLIFGVVVASTLSFSSFAKEQITVFAAASLTNAMTDIGKQFDKTHDTDTRFSFASSSTLARQIEQGAPAELFLSANQKWMDYLQQQHSIDSASRITLLHNALVMIAPQARELPAVVIDAKLNVVGLVGDSRIAVGDPDHVPAGRYAKESLETLGLWASAEPLLARANNVRAALALVERGEASIGIVYATDAQISDKVKTVAEFPSSSHKPIAYPVALTSSAPSPAAKALYDYLQTAEAKAVFAKYGFKVD</sequence>
<dbReference type="NCBIfam" id="NF007958">
    <property type="entry name" value="PRK10677.1"/>
    <property type="match status" value="1"/>
</dbReference>
<dbReference type="Proteomes" id="UP000662770">
    <property type="component" value="Chromosome"/>
</dbReference>
<evidence type="ECO:0000313" key="5">
    <source>
        <dbReference type="EMBL" id="QSX33769.1"/>
    </source>
</evidence>